<dbReference type="Proteomes" id="UP001500443">
    <property type="component" value="Unassembled WGS sequence"/>
</dbReference>
<evidence type="ECO:0000256" key="1">
    <source>
        <dbReference type="ARBA" id="ARBA00010646"/>
    </source>
</evidence>
<keyword evidence="5" id="KW-1185">Reference proteome</keyword>
<dbReference type="SMART" id="SM00641">
    <property type="entry name" value="Glyco_25"/>
    <property type="match status" value="1"/>
</dbReference>
<proteinExistence type="inferred from homology"/>
<accession>A0ABP4KGJ2</accession>
<dbReference type="PROSITE" id="PS51904">
    <property type="entry name" value="GLYCOSYL_HYDROL_F25_2"/>
    <property type="match status" value="1"/>
</dbReference>
<dbReference type="PANTHER" id="PTHR34135">
    <property type="entry name" value="LYSOZYME"/>
    <property type="match status" value="1"/>
</dbReference>
<keyword evidence="2" id="KW-0378">Hydrolase</keyword>
<dbReference type="InterPro" id="IPR017853">
    <property type="entry name" value="GH"/>
</dbReference>
<evidence type="ECO:0000313" key="5">
    <source>
        <dbReference type="Proteomes" id="UP001500443"/>
    </source>
</evidence>
<dbReference type="Gene3D" id="3.20.20.80">
    <property type="entry name" value="Glycosidases"/>
    <property type="match status" value="1"/>
</dbReference>
<reference evidence="5" key="1">
    <citation type="journal article" date="2019" name="Int. J. Syst. Evol. Microbiol.">
        <title>The Global Catalogue of Microorganisms (GCM) 10K type strain sequencing project: providing services to taxonomists for standard genome sequencing and annotation.</title>
        <authorList>
            <consortium name="The Broad Institute Genomics Platform"/>
            <consortium name="The Broad Institute Genome Sequencing Center for Infectious Disease"/>
            <person name="Wu L."/>
            <person name="Ma J."/>
        </authorList>
    </citation>
    <scope>NUCLEOTIDE SEQUENCE [LARGE SCALE GENOMIC DNA]</scope>
    <source>
        <strain evidence="5">JCM 15481</strain>
    </source>
</reference>
<dbReference type="EMBL" id="BAAAPF010000338">
    <property type="protein sequence ID" value="GAA1502852.1"/>
    <property type="molecule type" value="Genomic_DNA"/>
</dbReference>
<evidence type="ECO:0000256" key="2">
    <source>
        <dbReference type="ARBA" id="ARBA00022801"/>
    </source>
</evidence>
<comment type="similarity">
    <text evidence="1">Belongs to the glycosyl hydrolase 25 family.</text>
</comment>
<dbReference type="Pfam" id="PF01183">
    <property type="entry name" value="Glyco_hydro_25"/>
    <property type="match status" value="1"/>
</dbReference>
<evidence type="ECO:0000256" key="3">
    <source>
        <dbReference type="ARBA" id="ARBA00023295"/>
    </source>
</evidence>
<name>A0ABP4KGJ2_9ACTN</name>
<gene>
    <name evidence="4" type="ORF">GCM10009802_59810</name>
</gene>
<dbReference type="InterPro" id="IPR018077">
    <property type="entry name" value="Glyco_hydro_fam25_subgr"/>
</dbReference>
<dbReference type="PANTHER" id="PTHR34135:SF2">
    <property type="entry name" value="LYSOZYME"/>
    <property type="match status" value="1"/>
</dbReference>
<organism evidence="4 5">
    <name type="scientific">Streptomyces synnematoformans</name>
    <dbReference type="NCBI Taxonomy" id="415721"/>
    <lineage>
        <taxon>Bacteria</taxon>
        <taxon>Bacillati</taxon>
        <taxon>Actinomycetota</taxon>
        <taxon>Actinomycetes</taxon>
        <taxon>Kitasatosporales</taxon>
        <taxon>Streptomycetaceae</taxon>
        <taxon>Streptomyces</taxon>
    </lineage>
</organism>
<protein>
    <submittedName>
        <fullName evidence="4">Lysozyme</fullName>
    </submittedName>
</protein>
<dbReference type="SUPFAM" id="SSF51445">
    <property type="entry name" value="(Trans)glycosidases"/>
    <property type="match status" value="1"/>
</dbReference>
<sequence length="300" mass="32641">MHLHRSLTHHLFSGRARRTRTGAAVVLGASLALVAGLTSPSAASAPAAGGDTKKKNPVPLGHAYMGMGVDKQQSPPDFSPLDHTSGVQGIDVSHWQGTINWTSVRNSGIQFAWMKATEGTTYKDPSFNRNYPAAYHAGVIRGAYHFARPNSSSGAAQARFFASNGGAWSRDNRTLPGVLDIESNPSGAMCYGLSQSAMRNWILDFYNTYKSRTTRDVVIYTSPSWWNTCTGNWSGMSSRSPLWVAHWTSAHSPNIPNGFPFWTVWQYTSTGRVSGISGNVDRDKFNGSRSRLLALANNTP</sequence>
<dbReference type="InterPro" id="IPR002053">
    <property type="entry name" value="Glyco_hydro_25"/>
</dbReference>
<dbReference type="RefSeq" id="WP_344294279.1">
    <property type="nucleotide sequence ID" value="NZ_BAAAPF010000338.1"/>
</dbReference>
<comment type="caution">
    <text evidence="4">The sequence shown here is derived from an EMBL/GenBank/DDBJ whole genome shotgun (WGS) entry which is preliminary data.</text>
</comment>
<keyword evidence="3" id="KW-0326">Glycosidase</keyword>
<evidence type="ECO:0000313" key="4">
    <source>
        <dbReference type="EMBL" id="GAA1502852.1"/>
    </source>
</evidence>
<dbReference type="CDD" id="cd06412">
    <property type="entry name" value="GH25_CH-type"/>
    <property type="match status" value="1"/>
</dbReference>